<evidence type="ECO:0000313" key="2">
    <source>
        <dbReference type="Proteomes" id="UP000005536"/>
    </source>
</evidence>
<dbReference type="EMBL" id="ADBF01000257">
    <property type="protein sequence ID" value="EFE48248.1"/>
    <property type="molecule type" value="Genomic_DNA"/>
</dbReference>
<reference evidence="1 2" key="1">
    <citation type="submission" date="2010-02" db="EMBL/GenBank/DDBJ databases">
        <authorList>
            <person name="Weinstock G."/>
            <person name="Sodergren E."/>
            <person name="Clifton S."/>
            <person name="Fulton L."/>
            <person name="Fulton B."/>
            <person name="Courtney L."/>
            <person name="Fronick C."/>
            <person name="Harrison M."/>
            <person name="Strong C."/>
            <person name="Farmer C."/>
            <person name="Delahaunty K."/>
            <person name="Markovic C."/>
            <person name="Hall O."/>
            <person name="Minx P."/>
            <person name="Tomlinson C."/>
            <person name="Mitreva M."/>
            <person name="Nelson J."/>
            <person name="Hou S."/>
            <person name="Wollam A."/>
            <person name="Pepin K.H."/>
            <person name="Johnson M."/>
            <person name="Bhonagiri V."/>
            <person name="Zhang X."/>
            <person name="Suruliraj S."/>
            <person name="Warren W."/>
            <person name="Chinwalla A."/>
            <person name="Mardis E.R."/>
            <person name="Wilson R.K."/>
        </authorList>
    </citation>
    <scope>NUCLEOTIDE SEQUENCE [LARGE SCALE GENOMIC DNA]</scope>
    <source>
        <strain evidence="1 2">ATCC 29315</strain>
    </source>
</reference>
<sequence length="204" mass="20320">MHVDEGGPAGGNALLRQGVGQFEQGVAAEVGEEEQAVGLQCARPAGENGHGIVFGGEAEVAPQHVGRGFGQGGGEGLAVLGDGFPRQFGQQAAAAFVGRVAQAFGAGVVFGKGRFGIAGGKQAAAVIAVGTGQEDAAGDGFDDLQPLVGLFGKVAVDLPAVVGHAGFSFNVWRAVCPIMTSNTVNSNEDAHIVMPAQAGTRTVG</sequence>
<evidence type="ECO:0000313" key="1">
    <source>
        <dbReference type="EMBL" id="EFE48248.1"/>
    </source>
</evidence>
<dbReference type="AlphaFoldDB" id="D4DV70"/>
<organism evidence="1 2">
    <name type="scientific">Neisseria elongata subsp. glycolytica ATCC 29315</name>
    <dbReference type="NCBI Taxonomy" id="546263"/>
    <lineage>
        <taxon>Bacteria</taxon>
        <taxon>Pseudomonadati</taxon>
        <taxon>Pseudomonadota</taxon>
        <taxon>Betaproteobacteria</taxon>
        <taxon>Neisseriales</taxon>
        <taxon>Neisseriaceae</taxon>
        <taxon>Neisseria</taxon>
    </lineage>
</organism>
<name>D4DV70_NEIEG</name>
<dbReference type="Proteomes" id="UP000005536">
    <property type="component" value="Unassembled WGS sequence"/>
</dbReference>
<proteinExistence type="predicted"/>
<comment type="caution">
    <text evidence="1">The sequence shown here is derived from an EMBL/GenBank/DDBJ whole genome shotgun (WGS) entry which is preliminary data.</text>
</comment>
<gene>
    <name evidence="1" type="ORF">NEIELOOT_02987</name>
</gene>
<protein>
    <submittedName>
        <fullName evidence="1">Uncharacterized protein</fullName>
    </submittedName>
</protein>
<accession>D4DV70</accession>